<organism evidence="4 5">
    <name type="scientific">Daejeonella rubra</name>
    <dbReference type="NCBI Taxonomy" id="990371"/>
    <lineage>
        <taxon>Bacteria</taxon>
        <taxon>Pseudomonadati</taxon>
        <taxon>Bacteroidota</taxon>
        <taxon>Sphingobacteriia</taxon>
        <taxon>Sphingobacteriales</taxon>
        <taxon>Sphingobacteriaceae</taxon>
        <taxon>Daejeonella</taxon>
    </lineage>
</organism>
<dbReference type="InterPro" id="IPR003231">
    <property type="entry name" value="ACP"/>
</dbReference>
<feature type="domain" description="Carrier" evidence="3">
    <location>
        <begin position="4"/>
        <end position="80"/>
    </location>
</feature>
<dbReference type="Gene3D" id="1.10.1200.10">
    <property type="entry name" value="ACP-like"/>
    <property type="match status" value="1"/>
</dbReference>
<evidence type="ECO:0000259" key="3">
    <source>
        <dbReference type="PROSITE" id="PS50075"/>
    </source>
</evidence>
<dbReference type="PANTHER" id="PTHR20863">
    <property type="entry name" value="ACYL CARRIER PROTEIN"/>
    <property type="match status" value="1"/>
</dbReference>
<evidence type="ECO:0000256" key="1">
    <source>
        <dbReference type="ARBA" id="ARBA00022450"/>
    </source>
</evidence>
<dbReference type="AlphaFoldDB" id="A0A1G9YLX0"/>
<dbReference type="Proteomes" id="UP000199226">
    <property type="component" value="Unassembled WGS sequence"/>
</dbReference>
<name>A0A1G9YLX0_9SPHI</name>
<dbReference type="GO" id="GO:0000035">
    <property type="term" value="F:acyl binding"/>
    <property type="evidence" value="ECO:0007669"/>
    <property type="project" value="TreeGrafter"/>
</dbReference>
<protein>
    <submittedName>
        <fullName evidence="4">Acyl carrier protein</fullName>
    </submittedName>
</protein>
<accession>A0A1G9YLX0</accession>
<dbReference type="PANTHER" id="PTHR20863:SF76">
    <property type="entry name" value="CARRIER DOMAIN-CONTAINING PROTEIN"/>
    <property type="match status" value="1"/>
</dbReference>
<evidence type="ECO:0000256" key="2">
    <source>
        <dbReference type="ARBA" id="ARBA00022553"/>
    </source>
</evidence>
<dbReference type="PROSITE" id="PS50075">
    <property type="entry name" value="CARRIER"/>
    <property type="match status" value="1"/>
</dbReference>
<evidence type="ECO:0000313" key="5">
    <source>
        <dbReference type="Proteomes" id="UP000199226"/>
    </source>
</evidence>
<dbReference type="GO" id="GO:0000036">
    <property type="term" value="F:acyl carrier activity"/>
    <property type="evidence" value="ECO:0007669"/>
    <property type="project" value="TreeGrafter"/>
</dbReference>
<keyword evidence="5" id="KW-1185">Reference proteome</keyword>
<dbReference type="STRING" id="990371.SAMN05421813_14114"/>
<dbReference type="RefSeq" id="WP_090707062.1">
    <property type="nucleotide sequence ID" value="NZ_FNHH01000041.1"/>
</dbReference>
<proteinExistence type="predicted"/>
<sequence length="81" mass="9369">MIKEELEKNIFQLLKKIAPETEPSELSPTENIREALGIDSYDFLQFIIALDEKLKIEIPEQDYGKITSLNSLTDYLINKPK</sequence>
<evidence type="ECO:0000313" key="4">
    <source>
        <dbReference type="EMBL" id="SDN10017.1"/>
    </source>
</evidence>
<keyword evidence="1" id="KW-0596">Phosphopantetheine</keyword>
<dbReference type="InterPro" id="IPR036736">
    <property type="entry name" value="ACP-like_sf"/>
</dbReference>
<reference evidence="5" key="1">
    <citation type="submission" date="2016-10" db="EMBL/GenBank/DDBJ databases">
        <authorList>
            <person name="Varghese N."/>
            <person name="Submissions S."/>
        </authorList>
    </citation>
    <scope>NUCLEOTIDE SEQUENCE [LARGE SCALE GENOMIC DNA]</scope>
    <source>
        <strain evidence="5">DSM 24536</strain>
    </source>
</reference>
<dbReference type="EMBL" id="FNHH01000041">
    <property type="protein sequence ID" value="SDN10017.1"/>
    <property type="molecule type" value="Genomic_DNA"/>
</dbReference>
<gene>
    <name evidence="4" type="ORF">SAMN05421813_14114</name>
</gene>
<dbReference type="SUPFAM" id="SSF47336">
    <property type="entry name" value="ACP-like"/>
    <property type="match status" value="1"/>
</dbReference>
<dbReference type="InterPro" id="IPR009081">
    <property type="entry name" value="PP-bd_ACP"/>
</dbReference>
<dbReference type="OrthoDB" id="9810922at2"/>
<dbReference type="Pfam" id="PF00550">
    <property type="entry name" value="PP-binding"/>
    <property type="match status" value="1"/>
</dbReference>
<keyword evidence="2" id="KW-0597">Phosphoprotein</keyword>